<keyword evidence="3" id="KW-1185">Reference proteome</keyword>
<name>A0A1H0GV62_9PSEU</name>
<protein>
    <submittedName>
        <fullName evidence="2">Uncharacterized protein</fullName>
    </submittedName>
</protein>
<dbReference type="EMBL" id="FNIX01000001">
    <property type="protein sequence ID" value="SDO10936.1"/>
    <property type="molecule type" value="Genomic_DNA"/>
</dbReference>
<dbReference type="AlphaFoldDB" id="A0A1H0GV62"/>
<feature type="compositionally biased region" description="Pro residues" evidence="1">
    <location>
        <begin position="116"/>
        <end position="129"/>
    </location>
</feature>
<feature type="compositionally biased region" description="Low complexity" evidence="1">
    <location>
        <begin position="38"/>
        <end position="80"/>
    </location>
</feature>
<feature type="region of interest" description="Disordered" evidence="1">
    <location>
        <begin position="30"/>
        <end position="129"/>
    </location>
</feature>
<evidence type="ECO:0000313" key="2">
    <source>
        <dbReference type="EMBL" id="SDO10936.1"/>
    </source>
</evidence>
<evidence type="ECO:0000313" key="3">
    <source>
        <dbReference type="Proteomes" id="UP000199691"/>
    </source>
</evidence>
<proteinExistence type="predicted"/>
<accession>A0A1H0GV62</accession>
<dbReference type="Proteomes" id="UP000199691">
    <property type="component" value="Unassembled WGS sequence"/>
</dbReference>
<sequence length="129" mass="12896">MRALWTAGGSAVLGSALLGVLVGMAIHGVSADDPVSRTPGSTWVGSTSSTPPSTTEISTTVSSAPPSTSSTAPSTQQPPKRTTPPPAVTNQEQPPPPQPTATTTTAPSSSGWPCNPLNPLPPPTCKNMG</sequence>
<gene>
    <name evidence="2" type="ORF">SAMN05421507_1011379</name>
</gene>
<feature type="compositionally biased region" description="Low complexity" evidence="1">
    <location>
        <begin position="100"/>
        <end position="115"/>
    </location>
</feature>
<feature type="compositionally biased region" description="Pro residues" evidence="1">
    <location>
        <begin position="81"/>
        <end position="99"/>
    </location>
</feature>
<organism evidence="2 3">
    <name type="scientific">Lentzea jiangxiensis</name>
    <dbReference type="NCBI Taxonomy" id="641025"/>
    <lineage>
        <taxon>Bacteria</taxon>
        <taxon>Bacillati</taxon>
        <taxon>Actinomycetota</taxon>
        <taxon>Actinomycetes</taxon>
        <taxon>Pseudonocardiales</taxon>
        <taxon>Pseudonocardiaceae</taxon>
        <taxon>Lentzea</taxon>
    </lineage>
</organism>
<reference evidence="3" key="1">
    <citation type="submission" date="2016-10" db="EMBL/GenBank/DDBJ databases">
        <authorList>
            <person name="Varghese N."/>
            <person name="Submissions S."/>
        </authorList>
    </citation>
    <scope>NUCLEOTIDE SEQUENCE [LARGE SCALE GENOMIC DNA]</scope>
    <source>
        <strain evidence="3">CGMCC 4.6609</strain>
    </source>
</reference>
<evidence type="ECO:0000256" key="1">
    <source>
        <dbReference type="SAM" id="MobiDB-lite"/>
    </source>
</evidence>
<dbReference type="RefSeq" id="WP_090095713.1">
    <property type="nucleotide sequence ID" value="NZ_FNIX01000001.1"/>
</dbReference>